<evidence type="ECO:0000313" key="1">
    <source>
        <dbReference type="EMBL" id="SDX60710.1"/>
    </source>
</evidence>
<sequence>MINYYLSLRGHGKKVSLAEEKMKSYLRKKKRKKLLTGSTEDDKIDLVAVRERHRLEGRKTKRSLKTEERMNDLFNS</sequence>
<name>A0A1H3D322_9BACL</name>
<dbReference type="Proteomes" id="UP000198534">
    <property type="component" value="Unassembled WGS sequence"/>
</dbReference>
<accession>A0A1H3D322</accession>
<evidence type="ECO:0000313" key="2">
    <source>
        <dbReference type="Proteomes" id="UP000198534"/>
    </source>
</evidence>
<proteinExistence type="predicted"/>
<protein>
    <submittedName>
        <fullName evidence="1">Uncharacterized protein</fullName>
    </submittedName>
</protein>
<reference evidence="1 2" key="1">
    <citation type="submission" date="2016-10" db="EMBL/GenBank/DDBJ databases">
        <authorList>
            <person name="de Groot N.N."/>
        </authorList>
    </citation>
    <scope>NUCLEOTIDE SEQUENCE [LARGE SCALE GENOMIC DNA]</scope>
    <source>
        <strain evidence="1 2">DSM 45610</strain>
    </source>
</reference>
<dbReference type="AlphaFoldDB" id="A0A1H3D322"/>
<dbReference type="RefSeq" id="WP_143035088.1">
    <property type="nucleotide sequence ID" value="NZ_FNNQ01000038.1"/>
</dbReference>
<gene>
    <name evidence="1" type="ORF">SAMN05444487_1381</name>
</gene>
<dbReference type="EMBL" id="FNNQ01000038">
    <property type="protein sequence ID" value="SDX60710.1"/>
    <property type="molecule type" value="Genomic_DNA"/>
</dbReference>
<keyword evidence="2" id="KW-1185">Reference proteome</keyword>
<organism evidence="1 2">
    <name type="scientific">Marininema mesophilum</name>
    <dbReference type="NCBI Taxonomy" id="1048340"/>
    <lineage>
        <taxon>Bacteria</taxon>
        <taxon>Bacillati</taxon>
        <taxon>Bacillota</taxon>
        <taxon>Bacilli</taxon>
        <taxon>Bacillales</taxon>
        <taxon>Thermoactinomycetaceae</taxon>
        <taxon>Marininema</taxon>
    </lineage>
</organism>
<dbReference type="STRING" id="1048340.SAMN05444487_1381"/>